<dbReference type="SUPFAM" id="SSF52374">
    <property type="entry name" value="Nucleotidylyl transferase"/>
    <property type="match status" value="1"/>
</dbReference>
<evidence type="ECO:0000313" key="13">
    <source>
        <dbReference type="EMBL" id="OGY37066.1"/>
    </source>
</evidence>
<feature type="domain" description="Methionyl/Valyl/Leucyl/Isoleucyl-tRNA synthetase anticodon-binding" evidence="12">
    <location>
        <begin position="710"/>
        <end position="853"/>
    </location>
</feature>
<dbReference type="GO" id="GO:0004822">
    <property type="term" value="F:isoleucine-tRNA ligase activity"/>
    <property type="evidence" value="ECO:0007669"/>
    <property type="project" value="UniProtKB-UniRule"/>
</dbReference>
<feature type="short sequence motif" description="'HIGH' region" evidence="10">
    <location>
        <begin position="56"/>
        <end position="66"/>
    </location>
</feature>
<comment type="caution">
    <text evidence="13">The sequence shown here is derived from an EMBL/GenBank/DDBJ whole genome shotgun (WGS) entry which is preliminary data.</text>
</comment>
<comment type="cofactor">
    <cofactor evidence="10">
        <name>Zn(2+)</name>
        <dbReference type="ChEBI" id="CHEBI:29105"/>
    </cofactor>
</comment>
<evidence type="ECO:0000256" key="6">
    <source>
        <dbReference type="ARBA" id="ARBA00022917"/>
    </source>
</evidence>
<accession>A0A1G1XB77</accession>
<comment type="subunit">
    <text evidence="10">Monomer.</text>
</comment>
<dbReference type="HAMAP" id="MF_02003">
    <property type="entry name" value="Ile_tRNA_synth_type2"/>
    <property type="match status" value="1"/>
</dbReference>
<organism evidence="13 14">
    <name type="scientific">Candidatus Andersenbacteria bacterium RIFCSPHIGHO2_12_FULL_45_11b</name>
    <dbReference type="NCBI Taxonomy" id="1797282"/>
    <lineage>
        <taxon>Bacteria</taxon>
        <taxon>Candidatus Anderseniibacteriota</taxon>
    </lineage>
</organism>
<dbReference type="InterPro" id="IPR013155">
    <property type="entry name" value="M/V/L/I-tRNA-synth_anticd-bd"/>
</dbReference>
<dbReference type="PROSITE" id="PS00178">
    <property type="entry name" value="AA_TRNA_LIGASE_I"/>
    <property type="match status" value="1"/>
</dbReference>
<evidence type="ECO:0000256" key="7">
    <source>
        <dbReference type="ARBA" id="ARBA00023146"/>
    </source>
</evidence>
<dbReference type="PANTHER" id="PTHR42780">
    <property type="entry name" value="SOLEUCYL-TRNA SYNTHETASE"/>
    <property type="match status" value="1"/>
</dbReference>
<dbReference type="Pfam" id="PF08264">
    <property type="entry name" value="Anticodon_1"/>
    <property type="match status" value="1"/>
</dbReference>
<comment type="catalytic activity">
    <reaction evidence="9 10">
        <text>tRNA(Ile) + L-isoleucine + ATP = L-isoleucyl-tRNA(Ile) + AMP + diphosphate</text>
        <dbReference type="Rhea" id="RHEA:11060"/>
        <dbReference type="Rhea" id="RHEA-COMP:9666"/>
        <dbReference type="Rhea" id="RHEA-COMP:9695"/>
        <dbReference type="ChEBI" id="CHEBI:30616"/>
        <dbReference type="ChEBI" id="CHEBI:33019"/>
        <dbReference type="ChEBI" id="CHEBI:58045"/>
        <dbReference type="ChEBI" id="CHEBI:78442"/>
        <dbReference type="ChEBI" id="CHEBI:78528"/>
        <dbReference type="ChEBI" id="CHEBI:456215"/>
        <dbReference type="EC" id="6.1.1.5"/>
    </reaction>
</comment>
<dbReference type="Gene3D" id="3.40.50.620">
    <property type="entry name" value="HUPs"/>
    <property type="match status" value="2"/>
</dbReference>
<keyword evidence="2 10" id="KW-0963">Cytoplasm</keyword>
<name>A0A1G1XB77_9BACT</name>
<evidence type="ECO:0000259" key="11">
    <source>
        <dbReference type="Pfam" id="PF00133"/>
    </source>
</evidence>
<dbReference type="GO" id="GO:0006428">
    <property type="term" value="P:isoleucyl-tRNA aminoacylation"/>
    <property type="evidence" value="ECO:0007669"/>
    <property type="project" value="UniProtKB-UniRule"/>
</dbReference>
<sequence>MKDASKKHVIRETPSHVDSDSLERDILSYWDAEAIFQKSLDQNKEKDLFTFYDGPPYATGKPHYGHVLQSAIKDTILRYKTMQGYYVPRRVGWDTHGLPIENIVEKELEIKSKKDIEKDIEGFNEKCRETVYRYVDMFRGTLKRIGRWADYGSEYSTLDRDYMESEWWVFKNLWEQDLVYKAFRSTPYCIRCATPLSNFEVSSSYKDVKDMSVYVALAPLRSSAELRGANQESRLLIWTTTPWTLPANVAVAYNPDIAYVAAKKDGQEYILAKERVLAVLGEEAEIVRDIASEELSGYAYEPLYESTLDDEEQKKSFRVVPSDHVSAQDGTGLVHMAPAFGEEDFNVAKKQELPIVRNIDALGNYIQNVPVWAGRNIFESQKDIMKDLDSRGLLFKRELIMHSYPFCWRCDTPLIYMALDTWFLKVSELKSAMLESNKTIHWVPEHVKNGRFAKGIESAPDWAISRNRFWSVPMPIWECDACEERVCIGSVEELQKLSGATDEQVQDIHRPYVDDISWVHTDGVFRRIPEVLDVWFDSGSMPYAQWHYPFENKEKVASGYPADFIAESIEMTRAWFYVLHVLATGLTQKDLGLGENKPAFKHAIASGLIFAEDGQKLSKKLKNYPEIEPVLEKYGADVLRFYLLASTALGEPYRFSEKDMRQTQRNVYLTLWNVYSMFTRYANVHEYLPPIQGEGGDGGRSAVISTNSLDIWIHARTHQLVQNVTEHANAYRIDSAAREFTTYIDDLSNWYVRRSRTRLQHPENDQEKNEVFGTLHGVLVQVSKTLAPFMPFISEEMYRNLTGEESVHLVPWPSAKKYDAVIIDRTRAVRETISQALALRAAAKIKVRQPLQLLELPASAEQFFPEDIEMIQEEVNVKEVRIVSGDELKLDTTITLELKAEGIARDLIRHVQGLRKQAGYALDDKIVVGIKTDAKEILDAIDAHKEIVATALQAISIVDVLENADAQEDAMIGGATVTIGVKK</sequence>
<feature type="binding site" evidence="10">
    <location>
        <position position="619"/>
    </location>
    <ligand>
        <name>ATP</name>
        <dbReference type="ChEBI" id="CHEBI:30616"/>
    </ligand>
</feature>
<comment type="function">
    <text evidence="8 10">Catalyzes the attachment of isoleucine to tRNA(Ile). As IleRS can inadvertently accommodate and process structurally similar amino acids such as valine, to avoid such errors it has two additional distinct tRNA(Ile)-dependent editing activities. One activity is designated as 'pretransfer' editing and involves the hydrolysis of activated Val-AMP. The other activity is designated 'posttransfer' editing and involves deacylation of mischarged Val-tRNA(Ile).</text>
</comment>
<gene>
    <name evidence="10" type="primary">ileS</name>
    <name evidence="13" type="ORF">A3E36_01610</name>
</gene>
<dbReference type="Proteomes" id="UP000177941">
    <property type="component" value="Unassembled WGS sequence"/>
</dbReference>
<dbReference type="Pfam" id="PF00133">
    <property type="entry name" value="tRNA-synt_1"/>
    <property type="match status" value="1"/>
</dbReference>
<evidence type="ECO:0000256" key="8">
    <source>
        <dbReference type="ARBA" id="ARBA00025217"/>
    </source>
</evidence>
<feature type="domain" description="Aminoacyl-tRNA synthetase class Ia" evidence="11">
    <location>
        <begin position="26"/>
        <end position="649"/>
    </location>
</feature>
<dbReference type="InterPro" id="IPR014729">
    <property type="entry name" value="Rossmann-like_a/b/a_fold"/>
</dbReference>
<dbReference type="Gene3D" id="1.10.730.10">
    <property type="entry name" value="Isoleucyl-tRNA Synthetase, Domain 1"/>
    <property type="match status" value="1"/>
</dbReference>
<evidence type="ECO:0000256" key="4">
    <source>
        <dbReference type="ARBA" id="ARBA00022741"/>
    </source>
</evidence>
<evidence type="ECO:0000313" key="14">
    <source>
        <dbReference type="Proteomes" id="UP000177941"/>
    </source>
</evidence>
<keyword evidence="5 10" id="KW-0067">ATP-binding</keyword>
<dbReference type="AlphaFoldDB" id="A0A1G1XB77"/>
<dbReference type="CDD" id="cd00818">
    <property type="entry name" value="IleRS_core"/>
    <property type="match status" value="1"/>
</dbReference>
<evidence type="ECO:0000256" key="2">
    <source>
        <dbReference type="ARBA" id="ARBA00022490"/>
    </source>
</evidence>
<dbReference type="GO" id="GO:0000049">
    <property type="term" value="F:tRNA binding"/>
    <property type="evidence" value="ECO:0007669"/>
    <property type="project" value="InterPro"/>
</dbReference>
<evidence type="ECO:0000259" key="12">
    <source>
        <dbReference type="Pfam" id="PF08264"/>
    </source>
</evidence>
<dbReference type="InterPro" id="IPR033709">
    <property type="entry name" value="Anticodon_Ile_ABEc"/>
</dbReference>
<keyword evidence="6 10" id="KW-0648">Protein biosynthesis</keyword>
<dbReference type="CDD" id="cd07961">
    <property type="entry name" value="Anticodon_Ia_Ile_ABEc"/>
    <property type="match status" value="1"/>
</dbReference>
<dbReference type="SUPFAM" id="SSF50677">
    <property type="entry name" value="ValRS/IleRS/LeuRS editing domain"/>
    <property type="match status" value="1"/>
</dbReference>
<dbReference type="InterPro" id="IPR001412">
    <property type="entry name" value="aa-tRNA-synth_I_CS"/>
</dbReference>
<dbReference type="PANTHER" id="PTHR42780:SF1">
    <property type="entry name" value="ISOLEUCINE--TRNA LIGASE, CYTOPLASMIC"/>
    <property type="match status" value="1"/>
</dbReference>
<dbReference type="InterPro" id="IPR023586">
    <property type="entry name" value="Ile-tRNA-ligase_type2"/>
</dbReference>
<dbReference type="NCBIfam" id="TIGR00392">
    <property type="entry name" value="ileS"/>
    <property type="match status" value="1"/>
</dbReference>
<dbReference type="GO" id="GO:0008270">
    <property type="term" value="F:zinc ion binding"/>
    <property type="evidence" value="ECO:0007669"/>
    <property type="project" value="UniProtKB-UniRule"/>
</dbReference>
<keyword evidence="7 10" id="KW-0030">Aminoacyl-tRNA synthetase</keyword>
<reference evidence="13 14" key="1">
    <citation type="journal article" date="2016" name="Nat. Commun.">
        <title>Thousands of microbial genomes shed light on interconnected biogeochemical processes in an aquifer system.</title>
        <authorList>
            <person name="Anantharaman K."/>
            <person name="Brown C.T."/>
            <person name="Hug L.A."/>
            <person name="Sharon I."/>
            <person name="Castelle C.J."/>
            <person name="Probst A.J."/>
            <person name="Thomas B.C."/>
            <person name="Singh A."/>
            <person name="Wilkins M.J."/>
            <person name="Karaoz U."/>
            <person name="Brodie E.L."/>
            <person name="Williams K.H."/>
            <person name="Hubbard S.S."/>
            <person name="Banfield J.F."/>
        </authorList>
    </citation>
    <scope>NUCLEOTIDE SEQUENCE [LARGE SCALE GENOMIC DNA]</scope>
</reference>
<dbReference type="PRINTS" id="PR00984">
    <property type="entry name" value="TRNASYNTHILE"/>
</dbReference>
<dbReference type="GO" id="GO:0005524">
    <property type="term" value="F:ATP binding"/>
    <property type="evidence" value="ECO:0007669"/>
    <property type="project" value="UniProtKB-UniRule"/>
</dbReference>
<comment type="similarity">
    <text evidence="1 10">Belongs to the class-I aminoacyl-tRNA synthetase family. IleS type 2 subfamily.</text>
</comment>
<dbReference type="EMBL" id="MHHS01000019">
    <property type="protein sequence ID" value="OGY37066.1"/>
    <property type="molecule type" value="Genomic_DNA"/>
</dbReference>
<dbReference type="EC" id="6.1.1.5" evidence="10"/>
<dbReference type="InterPro" id="IPR002301">
    <property type="entry name" value="Ile-tRNA-ligase"/>
</dbReference>
<protein>
    <recommendedName>
        <fullName evidence="10">Isoleucine--tRNA ligase</fullName>
        <ecNumber evidence="10">6.1.1.5</ecNumber>
    </recommendedName>
    <alternativeName>
        <fullName evidence="10">Isoleucyl-tRNA synthetase</fullName>
        <shortName evidence="10">IleRS</shortName>
    </alternativeName>
</protein>
<dbReference type="GO" id="GO:0002161">
    <property type="term" value="F:aminoacyl-tRNA deacylase activity"/>
    <property type="evidence" value="ECO:0007669"/>
    <property type="project" value="InterPro"/>
</dbReference>
<keyword evidence="3 10" id="KW-0436">Ligase</keyword>
<evidence type="ECO:0000256" key="3">
    <source>
        <dbReference type="ARBA" id="ARBA00022598"/>
    </source>
</evidence>
<dbReference type="InterPro" id="IPR009080">
    <property type="entry name" value="tRNAsynth_Ia_anticodon-bd"/>
</dbReference>
<dbReference type="InterPro" id="IPR002300">
    <property type="entry name" value="aa-tRNA-synth_Ia"/>
</dbReference>
<keyword evidence="10" id="KW-0479">Metal-binding</keyword>
<proteinExistence type="inferred from homology"/>
<dbReference type="GO" id="GO:0005737">
    <property type="term" value="C:cytoplasm"/>
    <property type="evidence" value="ECO:0007669"/>
    <property type="project" value="UniProtKB-SubCell"/>
</dbReference>
<comment type="domain">
    <text evidence="10">IleRS has two distinct active sites: one for aminoacylation and one for editing. The misactivated valine is translocated from the active site to the editing site, which sterically excludes the correctly activated isoleucine. The single editing site contains two valyl binding pockets, one specific for each substrate (Val-AMP or Val-tRNA(Ile)).</text>
</comment>
<feature type="short sequence motif" description="'KMSKS' region" evidence="10">
    <location>
        <begin position="616"/>
        <end position="620"/>
    </location>
</feature>
<dbReference type="InterPro" id="IPR009008">
    <property type="entry name" value="Val/Leu/Ile-tRNA-synth_edit"/>
</dbReference>
<dbReference type="SUPFAM" id="SSF47323">
    <property type="entry name" value="Anticodon-binding domain of a subclass of class I aminoacyl-tRNA synthetases"/>
    <property type="match status" value="1"/>
</dbReference>
<evidence type="ECO:0000256" key="5">
    <source>
        <dbReference type="ARBA" id="ARBA00022840"/>
    </source>
</evidence>
<keyword evidence="10" id="KW-0862">Zinc</keyword>
<comment type="subcellular location">
    <subcellularLocation>
        <location evidence="10">Cytoplasm</location>
    </subcellularLocation>
</comment>
<evidence type="ECO:0000256" key="10">
    <source>
        <dbReference type="HAMAP-Rule" id="MF_02003"/>
    </source>
</evidence>
<dbReference type="Pfam" id="PF19302">
    <property type="entry name" value="DUF5915"/>
    <property type="match status" value="1"/>
</dbReference>
<evidence type="ECO:0000256" key="9">
    <source>
        <dbReference type="ARBA" id="ARBA00048359"/>
    </source>
</evidence>
<evidence type="ECO:0000256" key="1">
    <source>
        <dbReference type="ARBA" id="ARBA00007078"/>
    </source>
</evidence>
<keyword evidence="4 10" id="KW-0547">Nucleotide-binding</keyword>